<name>A0ACC2XKY8_9TREE</name>
<keyword evidence="2" id="KW-1185">Reference proteome</keyword>
<accession>A0ACC2XKY8</accession>
<protein>
    <submittedName>
        <fullName evidence="1">Uncharacterized protein</fullName>
    </submittedName>
</protein>
<evidence type="ECO:0000313" key="2">
    <source>
        <dbReference type="Proteomes" id="UP001243375"/>
    </source>
</evidence>
<sequence>MIVTGNILALTALLGFAQASPAPQEQQPATTISASPLPSGSSIASGPKVLLWYKSTHRDDMALYPRERRDASGWQEISAAANALMTEYPDFITQAIFGASLENLPERPEPTTTPLRSTFQDSLSWDQIDSFIGPTSPAITLLTTGPESTSGPFIDARLNMTLFPLSTSPFSKVITFPVAETYLGDSSVTWPLALMAAYMDPEILKKLQEKGYPINPDPERELLNDVERIDPKIQAAKIEAAKAALFLLTGLDPVTTPVKKDTEFTADKFTSPNRALPANPLMITTSPESTEFIGPYVIKGPNIVSTYDGGLRSLYRNVTDWLLLDCRARMFPNDTKLIHDEKLPSQETDDQAFDRLLVYETPMEVIALKPEDVDKLARLKNGDPTEMSKLIPHPENFQFVAGESHFRRRAGSATAPFVSKRTMRP</sequence>
<comment type="caution">
    <text evidence="1">The sequence shown here is derived from an EMBL/GenBank/DDBJ whole genome shotgun (WGS) entry which is preliminary data.</text>
</comment>
<organism evidence="1 2">
    <name type="scientific">Naganishia vaughanmartiniae</name>
    <dbReference type="NCBI Taxonomy" id="1424756"/>
    <lineage>
        <taxon>Eukaryota</taxon>
        <taxon>Fungi</taxon>
        <taxon>Dikarya</taxon>
        <taxon>Basidiomycota</taxon>
        <taxon>Agaricomycotina</taxon>
        <taxon>Tremellomycetes</taxon>
        <taxon>Filobasidiales</taxon>
        <taxon>Filobasidiaceae</taxon>
        <taxon>Naganishia</taxon>
    </lineage>
</organism>
<dbReference type="EMBL" id="JASBWU010000002">
    <property type="protein sequence ID" value="KAJ9124036.1"/>
    <property type="molecule type" value="Genomic_DNA"/>
</dbReference>
<proteinExistence type="predicted"/>
<evidence type="ECO:0000313" key="1">
    <source>
        <dbReference type="EMBL" id="KAJ9124036.1"/>
    </source>
</evidence>
<dbReference type="Proteomes" id="UP001243375">
    <property type="component" value="Unassembled WGS sequence"/>
</dbReference>
<reference evidence="1" key="1">
    <citation type="submission" date="2023-04" db="EMBL/GenBank/DDBJ databases">
        <title>Draft Genome sequencing of Naganishia species isolated from polar environments using Oxford Nanopore Technology.</title>
        <authorList>
            <person name="Leo P."/>
            <person name="Venkateswaran K."/>
        </authorList>
    </citation>
    <scope>NUCLEOTIDE SEQUENCE</scope>
    <source>
        <strain evidence="1">MNA-CCFEE 5425</strain>
    </source>
</reference>
<gene>
    <name evidence="1" type="ORF">QFC22_000829</name>
</gene>